<evidence type="ECO:0000256" key="1">
    <source>
        <dbReference type="ARBA" id="ARBA00023027"/>
    </source>
</evidence>
<dbReference type="AlphaFoldDB" id="A0A1H5GUQ2"/>
<dbReference type="SUPFAM" id="SSF55347">
    <property type="entry name" value="Glyceraldehyde-3-phosphate dehydrogenase-like, C-terminal domain"/>
    <property type="match status" value="1"/>
</dbReference>
<dbReference type="EMBL" id="FNTX01000001">
    <property type="protein sequence ID" value="SEE19325.1"/>
    <property type="molecule type" value="Genomic_DNA"/>
</dbReference>
<dbReference type="Gene3D" id="3.30.360.10">
    <property type="entry name" value="Dihydrodipicolinate Reductase, domain 2"/>
    <property type="match status" value="1"/>
</dbReference>
<proteinExistence type="predicted"/>
<dbReference type="Proteomes" id="UP000199220">
    <property type="component" value="Unassembled WGS sequence"/>
</dbReference>
<gene>
    <name evidence="4" type="ORF">SAMN04488554_1762</name>
</gene>
<dbReference type="InterPro" id="IPR036291">
    <property type="entry name" value="NAD(P)-bd_dom_sf"/>
</dbReference>
<evidence type="ECO:0000259" key="2">
    <source>
        <dbReference type="Pfam" id="PF01408"/>
    </source>
</evidence>
<dbReference type="InterPro" id="IPR051450">
    <property type="entry name" value="Gfo/Idh/MocA_Oxidoreductases"/>
</dbReference>
<dbReference type="RefSeq" id="WP_089772573.1">
    <property type="nucleotide sequence ID" value="NZ_FNTX01000001.1"/>
</dbReference>
<feature type="domain" description="GFO/IDH/MocA-like oxidoreductase" evidence="3">
    <location>
        <begin position="129"/>
        <end position="234"/>
    </location>
</feature>
<dbReference type="OrthoDB" id="256869at2"/>
<dbReference type="Gene3D" id="3.40.50.720">
    <property type="entry name" value="NAD(P)-binding Rossmann-like Domain"/>
    <property type="match status" value="1"/>
</dbReference>
<dbReference type="PANTHER" id="PTHR43377">
    <property type="entry name" value="BILIVERDIN REDUCTASE A"/>
    <property type="match status" value="1"/>
</dbReference>
<dbReference type="InterPro" id="IPR000683">
    <property type="entry name" value="Gfo/Idh/MocA-like_OxRdtase_N"/>
</dbReference>
<keyword evidence="5" id="KW-1185">Reference proteome</keyword>
<dbReference type="InterPro" id="IPR055170">
    <property type="entry name" value="GFO_IDH_MocA-like_dom"/>
</dbReference>
<evidence type="ECO:0000313" key="4">
    <source>
        <dbReference type="EMBL" id="SEE19325.1"/>
    </source>
</evidence>
<evidence type="ECO:0000259" key="3">
    <source>
        <dbReference type="Pfam" id="PF22725"/>
    </source>
</evidence>
<name>A0A1H5GUQ2_9MICO</name>
<protein>
    <submittedName>
        <fullName evidence="4">Oxidoreductase family, NAD-binding Rossmann fold</fullName>
    </submittedName>
</protein>
<sequence>MLDVAFLGVTHPHADAWASAAHEDPRTRITRVYDPDPTAARSFAEKYAAESVRSADEALRGTGAAVVDGRNDEAPRFAEIAIGAGVPVFIEKTGARTSARLAEVADRASRAGVLTQMGYFMRYSDSVVRTRQALEEGALGDLYLARFHAAIPHQAWTSMAHWFSDASNVVTPFMEAGCHLVDVLRLLLGEPHEIRATRVRRSGTPSPGEDALAATMRCADTVVTIDFTAHEADPWNIGWGGDLFGDAATLRFGVTPARTSLGSGGHVPDVHSPVALDDPDAIRTRMSAENAELMRRGMSAFIDAVDSDSPSPVDAESGAATLRLIEDALKACDLPAVRPEPFPAA</sequence>
<evidence type="ECO:0000313" key="5">
    <source>
        <dbReference type="Proteomes" id="UP000199220"/>
    </source>
</evidence>
<dbReference type="STRING" id="648782.SAMN04488554_1762"/>
<feature type="domain" description="Gfo/Idh/MocA-like oxidoreductase N-terminal" evidence="2">
    <location>
        <begin position="4"/>
        <end position="119"/>
    </location>
</feature>
<dbReference type="Pfam" id="PF01408">
    <property type="entry name" value="GFO_IDH_MocA"/>
    <property type="match status" value="1"/>
</dbReference>
<keyword evidence="1" id="KW-0520">NAD</keyword>
<accession>A0A1H5GUQ2</accession>
<dbReference type="PANTHER" id="PTHR43377:SF1">
    <property type="entry name" value="BILIVERDIN REDUCTASE A"/>
    <property type="match status" value="1"/>
</dbReference>
<dbReference type="GO" id="GO:0000166">
    <property type="term" value="F:nucleotide binding"/>
    <property type="evidence" value="ECO:0007669"/>
    <property type="project" value="InterPro"/>
</dbReference>
<dbReference type="SUPFAM" id="SSF51735">
    <property type="entry name" value="NAD(P)-binding Rossmann-fold domains"/>
    <property type="match status" value="1"/>
</dbReference>
<dbReference type="Pfam" id="PF22725">
    <property type="entry name" value="GFO_IDH_MocA_C3"/>
    <property type="match status" value="1"/>
</dbReference>
<organism evidence="4 5">
    <name type="scientific">Ruania alba</name>
    <dbReference type="NCBI Taxonomy" id="648782"/>
    <lineage>
        <taxon>Bacteria</taxon>
        <taxon>Bacillati</taxon>
        <taxon>Actinomycetota</taxon>
        <taxon>Actinomycetes</taxon>
        <taxon>Micrococcales</taxon>
        <taxon>Ruaniaceae</taxon>
        <taxon>Ruania</taxon>
    </lineage>
</organism>
<reference evidence="5" key="1">
    <citation type="submission" date="2016-10" db="EMBL/GenBank/DDBJ databases">
        <authorList>
            <person name="Varghese N."/>
            <person name="Submissions S."/>
        </authorList>
    </citation>
    <scope>NUCLEOTIDE SEQUENCE [LARGE SCALE GENOMIC DNA]</scope>
    <source>
        <strain evidence="5">DSM 21368</strain>
    </source>
</reference>